<dbReference type="AlphaFoldDB" id="A0A5P8WH50"/>
<evidence type="ECO:0000313" key="1">
    <source>
        <dbReference type="EMBL" id="QFS51940.1"/>
    </source>
</evidence>
<keyword evidence="2" id="KW-1185">Reference proteome</keyword>
<gene>
    <name evidence="1" type="ORF">GXM_09434</name>
</gene>
<protein>
    <submittedName>
        <fullName evidence="1">Uncharacterized protein</fullName>
    </submittedName>
</protein>
<reference evidence="1 2" key="1">
    <citation type="submission" date="2019-10" db="EMBL/GenBank/DDBJ databases">
        <title>Genomic and transcriptomic insights into the perfect genentic adaptation of a filamentous nitrogen-fixing cyanobacterium to rice fields.</title>
        <authorList>
            <person name="Chen Z."/>
        </authorList>
    </citation>
    <scope>NUCLEOTIDE SEQUENCE [LARGE SCALE GENOMIC DNA]</scope>
    <source>
        <strain evidence="1">CCNUC1</strain>
    </source>
</reference>
<organism evidence="1 2">
    <name type="scientific">Nostoc sphaeroides CCNUC1</name>
    <dbReference type="NCBI Taxonomy" id="2653204"/>
    <lineage>
        <taxon>Bacteria</taxon>
        <taxon>Bacillati</taxon>
        <taxon>Cyanobacteriota</taxon>
        <taxon>Cyanophyceae</taxon>
        <taxon>Nostocales</taxon>
        <taxon>Nostocaceae</taxon>
        <taxon>Nostoc</taxon>
    </lineage>
</organism>
<evidence type="ECO:0000313" key="2">
    <source>
        <dbReference type="Proteomes" id="UP000326678"/>
    </source>
</evidence>
<name>A0A5P8WH50_9NOSO</name>
<dbReference type="EMBL" id="CP045227">
    <property type="protein sequence ID" value="QFS51940.1"/>
    <property type="molecule type" value="Genomic_DNA"/>
</dbReference>
<dbReference type="KEGG" id="nsh:GXM_09434"/>
<dbReference type="Proteomes" id="UP000326678">
    <property type="component" value="Chromosome Gxm2"/>
</dbReference>
<sequence>MYLGTKQKTTATVWKTSAIALCENLTQNISQEYNYDAFNLYTASTFKL</sequence>
<accession>A0A5P8WH50</accession>
<proteinExistence type="predicted"/>